<protein>
    <recommendedName>
        <fullName evidence="2">Type II secretion system protein GspN</fullName>
    </recommendedName>
</protein>
<gene>
    <name evidence="1" type="ORF">LCGC14_2823770</name>
</gene>
<evidence type="ECO:0000313" key="1">
    <source>
        <dbReference type="EMBL" id="KKK80412.1"/>
    </source>
</evidence>
<reference evidence="1" key="1">
    <citation type="journal article" date="2015" name="Nature">
        <title>Complex archaea that bridge the gap between prokaryotes and eukaryotes.</title>
        <authorList>
            <person name="Spang A."/>
            <person name="Saw J.H."/>
            <person name="Jorgensen S.L."/>
            <person name="Zaremba-Niedzwiedzka K."/>
            <person name="Martijn J."/>
            <person name="Lind A.E."/>
            <person name="van Eijk R."/>
            <person name="Schleper C."/>
            <person name="Guy L."/>
            <person name="Ettema T.J."/>
        </authorList>
    </citation>
    <scope>NUCLEOTIDE SEQUENCE</scope>
</reference>
<dbReference type="InterPro" id="IPR030925">
    <property type="entry name" value="T2SS_GspN_Lepto"/>
</dbReference>
<dbReference type="NCBIfam" id="TIGR04411">
    <property type="entry name" value="T2SS_GspN_Lepto"/>
    <property type="match status" value="1"/>
</dbReference>
<name>A0A0F8YGA2_9ZZZZ</name>
<dbReference type="EMBL" id="LAZR01053593">
    <property type="protein sequence ID" value="KKK80412.1"/>
    <property type="molecule type" value="Genomic_DNA"/>
</dbReference>
<feature type="non-terminal residue" evidence="1">
    <location>
        <position position="186"/>
    </location>
</feature>
<dbReference type="AlphaFoldDB" id="A0A0F8YGA2"/>
<proteinExistence type="predicted"/>
<comment type="caution">
    <text evidence="1">The sequence shown here is derived from an EMBL/GenBank/DDBJ whole genome shotgun (WGS) entry which is preliminary data.</text>
</comment>
<sequence length="186" mass="19241">MRYALIAIATLIALVWGSWLIVFPADTIEERLESTLGRDGITVDAKGLRKGLFYSIGIEALEVKKDGAVVAAFYDVTLKPDWPALLRIAPGVKVSGEFGGGRISGTASTAGTAGEGGALELKARGVQLAQLDIMSLTDIRLEGTLRADVKISGLSGLAGSSGSSGLAGEGTLLVEDLRASHVEVMG</sequence>
<organism evidence="1">
    <name type="scientific">marine sediment metagenome</name>
    <dbReference type="NCBI Taxonomy" id="412755"/>
    <lineage>
        <taxon>unclassified sequences</taxon>
        <taxon>metagenomes</taxon>
        <taxon>ecological metagenomes</taxon>
    </lineage>
</organism>
<accession>A0A0F8YGA2</accession>
<evidence type="ECO:0008006" key="2">
    <source>
        <dbReference type="Google" id="ProtNLM"/>
    </source>
</evidence>